<dbReference type="GO" id="GO:0008270">
    <property type="term" value="F:zinc ion binding"/>
    <property type="evidence" value="ECO:0007669"/>
    <property type="project" value="UniProtKB-KW"/>
</dbReference>
<evidence type="ECO:0000256" key="11">
    <source>
        <dbReference type="ARBA" id="ARBA00070853"/>
    </source>
</evidence>
<keyword evidence="5" id="KW-0338">Growth arrest</keyword>
<dbReference type="Gene3D" id="3.30.40.10">
    <property type="entry name" value="Zinc/RING finger domain, C3HC4 (zinc finger)"/>
    <property type="match status" value="1"/>
</dbReference>
<comment type="function">
    <text evidence="10">Able to inhibit growth in several cell lines.</text>
</comment>
<reference evidence="17" key="2">
    <citation type="submission" date="2025-08" db="UniProtKB">
        <authorList>
            <consortium name="Ensembl"/>
        </authorList>
    </citation>
    <scope>IDENTIFICATION</scope>
</reference>
<evidence type="ECO:0000256" key="6">
    <source>
        <dbReference type="ARBA" id="ARBA00022824"/>
    </source>
</evidence>
<evidence type="ECO:0000256" key="7">
    <source>
        <dbReference type="ARBA" id="ARBA00022833"/>
    </source>
</evidence>
<sequence length="453" mass="51525">MPPSVRRFVHSPRNRLPKLRLLEMIDRKIYCQEQSGTLGRLSVHLLYSHSYLRFAYYRWSAKCSSQMREKMRMRVCAQDTVATEVPAMEDTNVFFIHGFDHKSVYLSLARLKMAAVFLVMLYEYSPLFYISVISLCFVVTAAMVLGWFGFDVPVILRSSDETESVLPVPEKRMVQVTNPFALDMGTSGVASVTEGVSLRPCCLEPCVLSCYWGCGVHALQGALQTHQHGPSRLNTPQQFQEALHFQYHHCQSFHISGEDREEHYSEMPAELRITDFGHLPRERYPLVALLTLAEPEARDTYNIAASVTVVHVPDDKYSLSARILFQYLLTAQGNMYELKSLFMSAESMGLSGATDSAPSTEIPPERHEREHGKEEEEKTPGMEDEEEWSEGKAKDCVVCQNAPVNRVLLPCRHACVCDGCVHHFQHCPICRAFVLESFALFQEPPIEEEDEEE</sequence>
<feature type="domain" description="RING-type" evidence="16">
    <location>
        <begin position="396"/>
        <end position="431"/>
    </location>
</feature>
<feature type="compositionally biased region" description="Basic and acidic residues" evidence="14">
    <location>
        <begin position="363"/>
        <end position="381"/>
    </location>
</feature>
<keyword evidence="15" id="KW-0472">Membrane</keyword>
<dbReference type="Proteomes" id="UP000314982">
    <property type="component" value="Unassembled WGS sequence"/>
</dbReference>
<evidence type="ECO:0000313" key="18">
    <source>
        <dbReference type="Proteomes" id="UP000314982"/>
    </source>
</evidence>
<dbReference type="AlphaFoldDB" id="A0A4W5K905"/>
<dbReference type="GeneTree" id="ENSGT00390000004542"/>
<dbReference type="SUPFAM" id="SSF57850">
    <property type="entry name" value="RING/U-box"/>
    <property type="match status" value="1"/>
</dbReference>
<keyword evidence="8" id="KW-0539">Nucleus</keyword>
<dbReference type="Pfam" id="PF13920">
    <property type="entry name" value="zf-C3HC4_3"/>
    <property type="match status" value="1"/>
</dbReference>
<dbReference type="FunFam" id="3.30.40.10:FF:000421">
    <property type="entry name" value="Cell growth regulator with ring finger domain 1"/>
    <property type="match status" value="1"/>
</dbReference>
<evidence type="ECO:0000313" key="17">
    <source>
        <dbReference type="Ensembl" id="ENSHHUP00000007005.1"/>
    </source>
</evidence>
<keyword evidence="7" id="KW-0862">Zinc</keyword>
<accession>A0A4W5K905</accession>
<evidence type="ECO:0000256" key="10">
    <source>
        <dbReference type="ARBA" id="ARBA00054111"/>
    </source>
</evidence>
<keyword evidence="9" id="KW-0131">Cell cycle</keyword>
<dbReference type="CDD" id="cd16787">
    <property type="entry name" value="mRING-HC-C3HC5_CGRF1"/>
    <property type="match status" value="1"/>
</dbReference>
<evidence type="ECO:0000256" key="8">
    <source>
        <dbReference type="ARBA" id="ARBA00023242"/>
    </source>
</evidence>
<keyword evidence="18" id="KW-1185">Reference proteome</keyword>
<dbReference type="GO" id="GO:0005783">
    <property type="term" value="C:endoplasmic reticulum"/>
    <property type="evidence" value="ECO:0007669"/>
    <property type="project" value="UniProtKB-SubCell"/>
</dbReference>
<feature type="transmembrane region" description="Helical" evidence="15">
    <location>
        <begin position="128"/>
        <end position="150"/>
    </location>
</feature>
<keyword evidence="6" id="KW-0256">Endoplasmic reticulum</keyword>
<organism evidence="17 18">
    <name type="scientific">Hucho hucho</name>
    <name type="common">huchen</name>
    <dbReference type="NCBI Taxonomy" id="62062"/>
    <lineage>
        <taxon>Eukaryota</taxon>
        <taxon>Metazoa</taxon>
        <taxon>Chordata</taxon>
        <taxon>Craniata</taxon>
        <taxon>Vertebrata</taxon>
        <taxon>Euteleostomi</taxon>
        <taxon>Actinopterygii</taxon>
        <taxon>Neopterygii</taxon>
        <taxon>Teleostei</taxon>
        <taxon>Protacanthopterygii</taxon>
        <taxon>Salmoniformes</taxon>
        <taxon>Salmonidae</taxon>
        <taxon>Salmoninae</taxon>
        <taxon>Hucho</taxon>
    </lineage>
</organism>
<dbReference type="Ensembl" id="ENSHHUT00000007217.1">
    <property type="protein sequence ID" value="ENSHHUP00000007005.1"/>
    <property type="gene ID" value="ENSHHUG00000004335.1"/>
</dbReference>
<proteinExistence type="predicted"/>
<evidence type="ECO:0000256" key="3">
    <source>
        <dbReference type="ARBA" id="ARBA00022723"/>
    </source>
</evidence>
<evidence type="ECO:0000256" key="12">
    <source>
        <dbReference type="ARBA" id="ARBA00077522"/>
    </source>
</evidence>
<reference evidence="18" key="1">
    <citation type="submission" date="2018-06" db="EMBL/GenBank/DDBJ databases">
        <title>Genome assembly of Danube salmon.</title>
        <authorList>
            <person name="Macqueen D.J."/>
            <person name="Gundappa M.K."/>
        </authorList>
    </citation>
    <scope>NUCLEOTIDE SEQUENCE [LARGE SCALE GENOMIC DNA]</scope>
</reference>
<keyword evidence="4 13" id="KW-0863">Zinc-finger</keyword>
<keyword evidence="15" id="KW-1133">Transmembrane helix</keyword>
<dbReference type="STRING" id="62062.ENSHHUP00000007005"/>
<keyword evidence="15" id="KW-0812">Transmembrane</keyword>
<keyword evidence="3" id="KW-0479">Metal-binding</keyword>
<protein>
    <recommendedName>
        <fullName evidence="11">Cell growth regulator with RING finger domain protein 1</fullName>
    </recommendedName>
    <alternativeName>
        <fullName evidence="12">Cell growth regulatory gene 19 protein</fullName>
    </alternativeName>
</protein>
<comment type="subcellular location">
    <subcellularLocation>
        <location evidence="2">Endoplasmic reticulum</location>
    </subcellularLocation>
    <subcellularLocation>
        <location evidence="1">Nucleus</location>
    </subcellularLocation>
</comment>
<evidence type="ECO:0000256" key="9">
    <source>
        <dbReference type="ARBA" id="ARBA00023306"/>
    </source>
</evidence>
<evidence type="ECO:0000256" key="13">
    <source>
        <dbReference type="PROSITE-ProRule" id="PRU00175"/>
    </source>
</evidence>
<dbReference type="InterPro" id="IPR013083">
    <property type="entry name" value="Znf_RING/FYVE/PHD"/>
</dbReference>
<dbReference type="InterPro" id="IPR042496">
    <property type="entry name" value="CGRF1"/>
</dbReference>
<evidence type="ECO:0000256" key="5">
    <source>
        <dbReference type="ARBA" id="ARBA00022810"/>
    </source>
</evidence>
<evidence type="ECO:0000256" key="2">
    <source>
        <dbReference type="ARBA" id="ARBA00004240"/>
    </source>
</evidence>
<evidence type="ECO:0000256" key="14">
    <source>
        <dbReference type="SAM" id="MobiDB-lite"/>
    </source>
</evidence>
<feature type="region of interest" description="Disordered" evidence="14">
    <location>
        <begin position="350"/>
        <end position="387"/>
    </location>
</feature>
<dbReference type="GO" id="GO:0005634">
    <property type="term" value="C:nucleus"/>
    <property type="evidence" value="ECO:0007669"/>
    <property type="project" value="UniProtKB-SubCell"/>
</dbReference>
<evidence type="ECO:0000259" key="16">
    <source>
        <dbReference type="PROSITE" id="PS50089"/>
    </source>
</evidence>
<evidence type="ECO:0000256" key="15">
    <source>
        <dbReference type="SAM" id="Phobius"/>
    </source>
</evidence>
<dbReference type="PANTHER" id="PTHR15379">
    <property type="entry name" value="CELL GROWTH REGULATOR WITH RING FINGER DOMAIN PROTEIN 1"/>
    <property type="match status" value="1"/>
</dbReference>
<reference evidence="17" key="3">
    <citation type="submission" date="2025-09" db="UniProtKB">
        <authorList>
            <consortium name="Ensembl"/>
        </authorList>
    </citation>
    <scope>IDENTIFICATION</scope>
</reference>
<dbReference type="PANTHER" id="PTHR15379:SF2">
    <property type="entry name" value="CELL GROWTH REGULATOR WITH RING FINGER DOMAIN PROTEIN 1"/>
    <property type="match status" value="1"/>
</dbReference>
<dbReference type="GO" id="GO:0051726">
    <property type="term" value="P:regulation of cell cycle"/>
    <property type="evidence" value="ECO:0007669"/>
    <property type="project" value="UniProtKB-KW"/>
</dbReference>
<dbReference type="GO" id="GO:0030308">
    <property type="term" value="P:negative regulation of cell growth"/>
    <property type="evidence" value="ECO:0007669"/>
    <property type="project" value="TreeGrafter"/>
</dbReference>
<name>A0A4W5K905_9TELE</name>
<dbReference type="InterPro" id="IPR001841">
    <property type="entry name" value="Znf_RING"/>
</dbReference>
<evidence type="ECO:0000256" key="1">
    <source>
        <dbReference type="ARBA" id="ARBA00004123"/>
    </source>
</evidence>
<evidence type="ECO:0000256" key="4">
    <source>
        <dbReference type="ARBA" id="ARBA00022771"/>
    </source>
</evidence>
<dbReference type="PROSITE" id="PS50089">
    <property type="entry name" value="ZF_RING_2"/>
    <property type="match status" value="1"/>
</dbReference>